<proteinExistence type="predicted"/>
<name>A0A2P6TMJ1_CHLSO</name>
<keyword evidence="2" id="KW-0732">Signal</keyword>
<dbReference type="EMBL" id="LHPG02000011">
    <property type="protein sequence ID" value="PRW45554.1"/>
    <property type="molecule type" value="Genomic_DNA"/>
</dbReference>
<dbReference type="AlphaFoldDB" id="A0A2P6TMJ1"/>
<evidence type="ECO:0000256" key="2">
    <source>
        <dbReference type="SAM" id="SignalP"/>
    </source>
</evidence>
<dbReference type="Proteomes" id="UP000239899">
    <property type="component" value="Unassembled WGS sequence"/>
</dbReference>
<sequence>MACILTGCTALAVILWVALAHQHKRINRARAKAQQEAAAQRAALALPVIIVQPDDSAAFGAKLYRTPSGDMRPFSQYIRPAVPPQQQSEAQPAAASSTPRAEQEPPPAAASATH</sequence>
<evidence type="ECO:0000313" key="3">
    <source>
        <dbReference type="EMBL" id="PRW45554.1"/>
    </source>
</evidence>
<feature type="compositionally biased region" description="Low complexity" evidence="1">
    <location>
        <begin position="84"/>
        <end position="100"/>
    </location>
</feature>
<organism evidence="3 4">
    <name type="scientific">Chlorella sorokiniana</name>
    <name type="common">Freshwater green alga</name>
    <dbReference type="NCBI Taxonomy" id="3076"/>
    <lineage>
        <taxon>Eukaryota</taxon>
        <taxon>Viridiplantae</taxon>
        <taxon>Chlorophyta</taxon>
        <taxon>core chlorophytes</taxon>
        <taxon>Trebouxiophyceae</taxon>
        <taxon>Chlorellales</taxon>
        <taxon>Chlorellaceae</taxon>
        <taxon>Chlorella clade</taxon>
        <taxon>Chlorella</taxon>
    </lineage>
</organism>
<protein>
    <submittedName>
        <fullName evidence="3">Collagen adhesion</fullName>
    </submittedName>
</protein>
<accession>A0A2P6TMJ1</accession>
<evidence type="ECO:0000256" key="1">
    <source>
        <dbReference type="SAM" id="MobiDB-lite"/>
    </source>
</evidence>
<feature type="chain" id="PRO_5015159313" evidence="2">
    <location>
        <begin position="21"/>
        <end position="114"/>
    </location>
</feature>
<gene>
    <name evidence="3" type="ORF">C2E21_5939</name>
</gene>
<dbReference type="OrthoDB" id="10508933at2759"/>
<feature type="region of interest" description="Disordered" evidence="1">
    <location>
        <begin position="67"/>
        <end position="114"/>
    </location>
</feature>
<comment type="caution">
    <text evidence="3">The sequence shown here is derived from an EMBL/GenBank/DDBJ whole genome shotgun (WGS) entry which is preliminary data.</text>
</comment>
<feature type="signal peptide" evidence="2">
    <location>
        <begin position="1"/>
        <end position="20"/>
    </location>
</feature>
<reference evidence="3 4" key="1">
    <citation type="journal article" date="2018" name="Plant J.">
        <title>Genome sequences of Chlorella sorokiniana UTEX 1602 and Micractinium conductrix SAG 241.80: implications to maltose excretion by a green alga.</title>
        <authorList>
            <person name="Arriola M.B."/>
            <person name="Velmurugan N."/>
            <person name="Zhang Y."/>
            <person name="Plunkett M.H."/>
            <person name="Hondzo H."/>
            <person name="Barney B.M."/>
        </authorList>
    </citation>
    <scope>NUCLEOTIDE SEQUENCE [LARGE SCALE GENOMIC DNA]</scope>
    <source>
        <strain evidence="4">UTEX 1602</strain>
    </source>
</reference>
<evidence type="ECO:0000313" key="4">
    <source>
        <dbReference type="Proteomes" id="UP000239899"/>
    </source>
</evidence>
<keyword evidence="4" id="KW-1185">Reference proteome</keyword>